<comment type="caution">
    <text evidence="1">The sequence shown here is derived from an EMBL/GenBank/DDBJ whole genome shotgun (WGS) entry which is preliminary data.</text>
</comment>
<dbReference type="InterPro" id="IPR043519">
    <property type="entry name" value="NT_sf"/>
</dbReference>
<dbReference type="Gene3D" id="3.30.460.10">
    <property type="entry name" value="Beta Polymerase, domain 2"/>
    <property type="match status" value="1"/>
</dbReference>
<protein>
    <submittedName>
        <fullName evidence="1">Uncharacterized protein</fullName>
    </submittedName>
</protein>
<dbReference type="InterPro" id="IPR007530">
    <property type="entry name" value="Aminoglycoside_adenylylTfrase"/>
</dbReference>
<dbReference type="SUPFAM" id="SSF81631">
    <property type="entry name" value="PAP/OAS1 substrate-binding domain"/>
    <property type="match status" value="1"/>
</dbReference>
<reference evidence="1" key="1">
    <citation type="journal article" date="2014" name="Front. Microbiol.">
        <title>High frequency of phylogenetically diverse reductive dehalogenase-homologous genes in deep subseafloor sedimentary metagenomes.</title>
        <authorList>
            <person name="Kawai M."/>
            <person name="Futagami T."/>
            <person name="Toyoda A."/>
            <person name="Takaki Y."/>
            <person name="Nishi S."/>
            <person name="Hori S."/>
            <person name="Arai W."/>
            <person name="Tsubouchi T."/>
            <person name="Morono Y."/>
            <person name="Uchiyama I."/>
            <person name="Ito T."/>
            <person name="Fujiyama A."/>
            <person name="Inagaki F."/>
            <person name="Takami H."/>
        </authorList>
    </citation>
    <scope>NUCLEOTIDE SEQUENCE</scope>
    <source>
        <strain evidence="1">Expedition CK06-06</strain>
    </source>
</reference>
<dbReference type="AlphaFoldDB" id="X1K136"/>
<dbReference type="Pfam" id="PF04439">
    <property type="entry name" value="Adenyl_transf"/>
    <property type="match status" value="1"/>
</dbReference>
<dbReference type="EMBL" id="BARU01028988">
    <property type="protein sequence ID" value="GAH75808.1"/>
    <property type="molecule type" value="Genomic_DNA"/>
</dbReference>
<sequence length="207" mass="24766">NIEIPTRLVLYKNNPRVDFSFWPINVLYEIIENRILPESYKNGYKVLLDKDKVTDNIMLPDYDGFIITQPTEDELLTTIHNFWFEACSVAKYLKRDRLWFAKILENGPIKGFMLQIILWNESSKSGWNNNKIHSQGKNLETQVDIDVKESFKKCFSKYDKSDTWDSLFGMIELFKRLAYELTMKMKVKYPNDSIFEIEKYIRQLYER</sequence>
<gene>
    <name evidence="1" type="ORF">S03H2_46193</name>
</gene>
<organism evidence="1">
    <name type="scientific">marine sediment metagenome</name>
    <dbReference type="NCBI Taxonomy" id="412755"/>
    <lineage>
        <taxon>unclassified sequences</taxon>
        <taxon>metagenomes</taxon>
        <taxon>ecological metagenomes</taxon>
    </lineage>
</organism>
<feature type="non-terminal residue" evidence="1">
    <location>
        <position position="1"/>
    </location>
</feature>
<proteinExistence type="predicted"/>
<dbReference type="Gene3D" id="1.20.120.330">
    <property type="entry name" value="Nucleotidyltransferases domain 2"/>
    <property type="match status" value="1"/>
</dbReference>
<name>X1K136_9ZZZZ</name>
<accession>X1K136</accession>
<evidence type="ECO:0000313" key="1">
    <source>
        <dbReference type="EMBL" id="GAH75808.1"/>
    </source>
</evidence>